<dbReference type="AlphaFoldDB" id="A0AAV7A163"/>
<dbReference type="Pfam" id="PF00096">
    <property type="entry name" value="zf-C2H2"/>
    <property type="match status" value="5"/>
</dbReference>
<keyword evidence="7" id="KW-0805">Transcription regulation</keyword>
<evidence type="ECO:0000259" key="13">
    <source>
        <dbReference type="PROSITE" id="PS50157"/>
    </source>
</evidence>
<feature type="compositionally biased region" description="Basic residues" evidence="12">
    <location>
        <begin position="165"/>
        <end position="174"/>
    </location>
</feature>
<dbReference type="PROSITE" id="PS50157">
    <property type="entry name" value="ZINC_FINGER_C2H2_2"/>
    <property type="match status" value="6"/>
</dbReference>
<feature type="domain" description="C2H2-type" evidence="13">
    <location>
        <begin position="277"/>
        <end position="304"/>
    </location>
</feature>
<evidence type="ECO:0000256" key="8">
    <source>
        <dbReference type="ARBA" id="ARBA00023125"/>
    </source>
</evidence>
<dbReference type="Proteomes" id="UP000824782">
    <property type="component" value="Unassembled WGS sequence"/>
</dbReference>
<dbReference type="Gene3D" id="3.30.160.60">
    <property type="entry name" value="Classic Zinc Finger"/>
    <property type="match status" value="6"/>
</dbReference>
<evidence type="ECO:0000256" key="12">
    <source>
        <dbReference type="SAM" id="MobiDB-lite"/>
    </source>
</evidence>
<feature type="region of interest" description="Disordered" evidence="12">
    <location>
        <begin position="96"/>
        <end position="134"/>
    </location>
</feature>
<dbReference type="GO" id="GO:0000978">
    <property type="term" value="F:RNA polymerase II cis-regulatory region sequence-specific DNA binding"/>
    <property type="evidence" value="ECO:0007669"/>
    <property type="project" value="TreeGrafter"/>
</dbReference>
<feature type="region of interest" description="Disordered" evidence="12">
    <location>
        <begin position="162"/>
        <end position="184"/>
    </location>
</feature>
<evidence type="ECO:0000256" key="3">
    <source>
        <dbReference type="ARBA" id="ARBA00022723"/>
    </source>
</evidence>
<dbReference type="GO" id="GO:0005634">
    <property type="term" value="C:nucleus"/>
    <property type="evidence" value="ECO:0007669"/>
    <property type="project" value="UniProtKB-SubCell"/>
</dbReference>
<keyword evidence="15" id="KW-1185">Reference proteome</keyword>
<comment type="subcellular location">
    <subcellularLocation>
        <location evidence="1">Nucleus</location>
    </subcellularLocation>
</comment>
<feature type="domain" description="C2H2-type" evidence="13">
    <location>
        <begin position="305"/>
        <end position="332"/>
    </location>
</feature>
<keyword evidence="3" id="KW-0479">Metal-binding</keyword>
<comment type="caution">
    <text evidence="14">The sequence shown here is derived from an EMBL/GenBank/DDBJ whole genome shotgun (WGS) entry which is preliminary data.</text>
</comment>
<evidence type="ECO:0000256" key="10">
    <source>
        <dbReference type="ARBA" id="ARBA00023242"/>
    </source>
</evidence>
<feature type="compositionally biased region" description="Polar residues" evidence="12">
    <location>
        <begin position="125"/>
        <end position="134"/>
    </location>
</feature>
<feature type="domain" description="C2H2-type" evidence="13">
    <location>
        <begin position="249"/>
        <end position="276"/>
    </location>
</feature>
<sequence length="408" mass="46952">MSVRFQICIWVSSFFQIPVKCGDISIYFSMEEWDYIEEHKDHYPNMATEEGIPMDRCSGSFKNSFNIVFLGEDDLSEKDSGIVNFCKETSTAESGKRSFAKDSHIGSQEGTLEEDTSTSHEKPEGNSSLASSTCDTGSLMSSCPQWECETWTENKNIISKDEIKKKRKKKKHKNSITETPKDVTMNGTNVPNVIHLCEDFGQCSSDTSRLVGHKRRHTGEMCFSCNKCEKHFSHNSQFMEPQRPHETCYWCGDCGIFYSYKSQLISHQRTHREDQFYRCDVCGQKFDFRCLLLVHQQIHTGEKPHQCSECGRRFTYRSGLVVHERTHTGEKPHRCKDCGERFSDGYSLVRHQKVHEVKAPHRCPDCGKQFGYRASLIIHQRTHKTQMKPSQSHPRKGQILSHAMTNSS</sequence>
<keyword evidence="8" id="KW-0238">DNA-binding</keyword>
<evidence type="ECO:0000256" key="2">
    <source>
        <dbReference type="ARBA" id="ARBA00006991"/>
    </source>
</evidence>
<protein>
    <recommendedName>
        <fullName evidence="13">C2H2-type domain-containing protein</fullName>
    </recommendedName>
</protein>
<evidence type="ECO:0000313" key="15">
    <source>
        <dbReference type="Proteomes" id="UP000824782"/>
    </source>
</evidence>
<evidence type="ECO:0000256" key="1">
    <source>
        <dbReference type="ARBA" id="ARBA00004123"/>
    </source>
</evidence>
<dbReference type="GO" id="GO:0006357">
    <property type="term" value="P:regulation of transcription by RNA polymerase II"/>
    <property type="evidence" value="ECO:0007669"/>
    <property type="project" value="TreeGrafter"/>
</dbReference>
<dbReference type="InterPro" id="IPR013087">
    <property type="entry name" value="Znf_C2H2_type"/>
</dbReference>
<keyword evidence="10" id="KW-0539">Nucleus</keyword>
<keyword evidence="6" id="KW-0862">Zinc</keyword>
<dbReference type="GO" id="GO:0008270">
    <property type="term" value="F:zinc ion binding"/>
    <property type="evidence" value="ECO:0007669"/>
    <property type="project" value="UniProtKB-KW"/>
</dbReference>
<dbReference type="SUPFAM" id="SSF57667">
    <property type="entry name" value="beta-beta-alpha zinc fingers"/>
    <property type="match status" value="4"/>
</dbReference>
<feature type="domain" description="C2H2-type" evidence="13">
    <location>
        <begin position="333"/>
        <end position="360"/>
    </location>
</feature>
<keyword evidence="5 11" id="KW-0863">Zinc-finger</keyword>
<dbReference type="PANTHER" id="PTHR24404">
    <property type="entry name" value="ZINC FINGER PROTEIN"/>
    <property type="match status" value="1"/>
</dbReference>
<evidence type="ECO:0000256" key="6">
    <source>
        <dbReference type="ARBA" id="ARBA00022833"/>
    </source>
</evidence>
<evidence type="ECO:0000256" key="5">
    <source>
        <dbReference type="ARBA" id="ARBA00022771"/>
    </source>
</evidence>
<dbReference type="SMART" id="SM00355">
    <property type="entry name" value="ZnF_C2H2"/>
    <property type="match status" value="6"/>
</dbReference>
<dbReference type="PROSITE" id="PS00028">
    <property type="entry name" value="ZINC_FINGER_C2H2_1"/>
    <property type="match status" value="5"/>
</dbReference>
<accession>A0AAV7A163</accession>
<evidence type="ECO:0000256" key="11">
    <source>
        <dbReference type="PROSITE-ProRule" id="PRU00042"/>
    </source>
</evidence>
<evidence type="ECO:0000313" key="14">
    <source>
        <dbReference type="EMBL" id="KAG8553220.1"/>
    </source>
</evidence>
<evidence type="ECO:0000256" key="9">
    <source>
        <dbReference type="ARBA" id="ARBA00023163"/>
    </source>
</evidence>
<feature type="domain" description="C2H2-type" evidence="13">
    <location>
        <begin position="361"/>
        <end position="388"/>
    </location>
</feature>
<evidence type="ECO:0000256" key="7">
    <source>
        <dbReference type="ARBA" id="ARBA00023015"/>
    </source>
</evidence>
<dbReference type="FunFam" id="3.30.160.60:FF:002063">
    <property type="entry name" value="RB associated KRAB zinc finger"/>
    <property type="match status" value="1"/>
</dbReference>
<evidence type="ECO:0000256" key="4">
    <source>
        <dbReference type="ARBA" id="ARBA00022737"/>
    </source>
</evidence>
<gene>
    <name evidence="14" type="ORF">GDO81_003321</name>
</gene>
<dbReference type="EMBL" id="WNYA01000010">
    <property type="protein sequence ID" value="KAG8553220.1"/>
    <property type="molecule type" value="Genomic_DNA"/>
</dbReference>
<feature type="region of interest" description="Disordered" evidence="12">
    <location>
        <begin position="382"/>
        <end position="408"/>
    </location>
</feature>
<feature type="domain" description="C2H2-type" evidence="13">
    <location>
        <begin position="223"/>
        <end position="245"/>
    </location>
</feature>
<dbReference type="FunFam" id="3.30.160.60:FF:000135">
    <property type="entry name" value="Zinc finger protein 358"/>
    <property type="match status" value="1"/>
</dbReference>
<dbReference type="FunFam" id="3.30.160.60:FF:000681">
    <property type="entry name" value="zinc finger protein 205 isoform X1"/>
    <property type="match status" value="1"/>
</dbReference>
<keyword evidence="9" id="KW-0804">Transcription</keyword>
<comment type="similarity">
    <text evidence="2">Belongs to the krueppel C2H2-type zinc-finger protein family.</text>
</comment>
<keyword evidence="4" id="KW-0677">Repeat</keyword>
<reference evidence="14" key="1">
    <citation type="thesis" date="2020" institute="ProQuest LLC" country="789 East Eisenhower Parkway, Ann Arbor, MI, USA">
        <title>Comparative Genomics and Chromosome Evolution.</title>
        <authorList>
            <person name="Mudd A.B."/>
        </authorList>
    </citation>
    <scope>NUCLEOTIDE SEQUENCE</scope>
    <source>
        <strain evidence="14">237g6f4</strain>
        <tissue evidence="14">Blood</tissue>
    </source>
</reference>
<dbReference type="GO" id="GO:0003700">
    <property type="term" value="F:DNA-binding transcription factor activity"/>
    <property type="evidence" value="ECO:0007669"/>
    <property type="project" value="TreeGrafter"/>
</dbReference>
<proteinExistence type="inferred from homology"/>
<organism evidence="14 15">
    <name type="scientific">Engystomops pustulosus</name>
    <name type="common">Tungara frog</name>
    <name type="synonym">Physalaemus pustulosus</name>
    <dbReference type="NCBI Taxonomy" id="76066"/>
    <lineage>
        <taxon>Eukaryota</taxon>
        <taxon>Metazoa</taxon>
        <taxon>Chordata</taxon>
        <taxon>Craniata</taxon>
        <taxon>Vertebrata</taxon>
        <taxon>Euteleostomi</taxon>
        <taxon>Amphibia</taxon>
        <taxon>Batrachia</taxon>
        <taxon>Anura</taxon>
        <taxon>Neobatrachia</taxon>
        <taxon>Hyloidea</taxon>
        <taxon>Leptodactylidae</taxon>
        <taxon>Leiuperinae</taxon>
        <taxon>Engystomops</taxon>
    </lineage>
</organism>
<name>A0AAV7A163_ENGPU</name>
<dbReference type="InterPro" id="IPR050589">
    <property type="entry name" value="Ikaros_C2H2-ZF"/>
</dbReference>
<dbReference type="InterPro" id="IPR036236">
    <property type="entry name" value="Znf_C2H2_sf"/>
</dbReference>
<dbReference type="PANTHER" id="PTHR24404:SF97">
    <property type="entry name" value="ZINC FINGER PROTEIN 350"/>
    <property type="match status" value="1"/>
</dbReference>